<gene>
    <name evidence="1" type="ORF">ACFOKA_01385</name>
</gene>
<protein>
    <recommendedName>
        <fullName evidence="3">Glycosyltransferase</fullName>
    </recommendedName>
</protein>
<sequence length="393" mass="43432">MSTHAVTIYFFSNAGEHGYAYAQALGSIAQRVGFGFVHCCEGEPTTIAMDQIRQCPESSIALTINDSMRRHSVLGVPLNQLLKKDKIPHICFVIDHPLYVFRPWMNDGHTCFLFTSPESEAFYKKYYQGASACKTDFIWNVGLHYGTSLSEQALSGVAKREHQLFVPINFDWQGSTLDSYLSDSAECAADIRPDVEACVEKFVTDQDCTPSDIAAFMAKRGHDPAREHFAKMIKLADKGIELQRRNLLLTELVRFPVTLSGRGIPPQIIETSKACYIPHHTMMDSYYMYRQCSAIMNTSTSGTPIHDRVSNAMAAGCLLVTQNSTALKSIFPEASYVGYDYNPASVGAALETLFSGCNIEGTAYQGWQAINTPEVFAILYGGLKRLADACLSG</sequence>
<accession>A0ABV7D1F1</accession>
<reference evidence="2" key="1">
    <citation type="journal article" date="2019" name="Int. J. Syst. Evol. Microbiol.">
        <title>The Global Catalogue of Microorganisms (GCM) 10K type strain sequencing project: providing services to taxonomists for standard genome sequencing and annotation.</title>
        <authorList>
            <consortium name="The Broad Institute Genomics Platform"/>
            <consortium name="The Broad Institute Genome Sequencing Center for Infectious Disease"/>
            <person name="Wu L."/>
            <person name="Ma J."/>
        </authorList>
    </citation>
    <scope>NUCLEOTIDE SEQUENCE [LARGE SCALE GENOMIC DNA]</scope>
    <source>
        <strain evidence="2">KCTC 62164</strain>
    </source>
</reference>
<dbReference type="EMBL" id="JBHRSL010000001">
    <property type="protein sequence ID" value="MFC3050550.1"/>
    <property type="molecule type" value="Genomic_DNA"/>
</dbReference>
<evidence type="ECO:0000313" key="2">
    <source>
        <dbReference type="Proteomes" id="UP001595444"/>
    </source>
</evidence>
<dbReference type="Proteomes" id="UP001595444">
    <property type="component" value="Unassembled WGS sequence"/>
</dbReference>
<keyword evidence="2" id="KW-1185">Reference proteome</keyword>
<evidence type="ECO:0008006" key="3">
    <source>
        <dbReference type="Google" id="ProtNLM"/>
    </source>
</evidence>
<proteinExistence type="predicted"/>
<organism evidence="1 2">
    <name type="scientific">Kordiimonas pumila</name>
    <dbReference type="NCBI Taxonomy" id="2161677"/>
    <lineage>
        <taxon>Bacteria</taxon>
        <taxon>Pseudomonadati</taxon>
        <taxon>Pseudomonadota</taxon>
        <taxon>Alphaproteobacteria</taxon>
        <taxon>Kordiimonadales</taxon>
        <taxon>Kordiimonadaceae</taxon>
        <taxon>Kordiimonas</taxon>
    </lineage>
</organism>
<dbReference type="RefSeq" id="WP_194214926.1">
    <property type="nucleotide sequence ID" value="NZ_CP061205.1"/>
</dbReference>
<name>A0ABV7D1F1_9PROT</name>
<evidence type="ECO:0000313" key="1">
    <source>
        <dbReference type="EMBL" id="MFC3050550.1"/>
    </source>
</evidence>
<comment type="caution">
    <text evidence="1">The sequence shown here is derived from an EMBL/GenBank/DDBJ whole genome shotgun (WGS) entry which is preliminary data.</text>
</comment>